<evidence type="ECO:0000256" key="6">
    <source>
        <dbReference type="ARBA" id="ARBA00023098"/>
    </source>
</evidence>
<dbReference type="EMBL" id="BT143230">
    <property type="protein sequence ID" value="AFK43024.1"/>
    <property type="molecule type" value="mRNA"/>
</dbReference>
<dbReference type="Pfam" id="PF13561">
    <property type="entry name" value="adh_short_C2"/>
    <property type="match status" value="1"/>
</dbReference>
<organism evidence="8">
    <name type="scientific">Lotus japonicus</name>
    <name type="common">Lotus corniculatus var. japonicus</name>
    <dbReference type="NCBI Taxonomy" id="34305"/>
    <lineage>
        <taxon>Eukaryota</taxon>
        <taxon>Viridiplantae</taxon>
        <taxon>Streptophyta</taxon>
        <taxon>Embryophyta</taxon>
        <taxon>Tracheophyta</taxon>
        <taxon>Spermatophyta</taxon>
        <taxon>Magnoliopsida</taxon>
        <taxon>eudicotyledons</taxon>
        <taxon>Gunneridae</taxon>
        <taxon>Pentapetalae</taxon>
        <taxon>rosids</taxon>
        <taxon>fabids</taxon>
        <taxon>Fabales</taxon>
        <taxon>Fabaceae</taxon>
        <taxon>Papilionoideae</taxon>
        <taxon>50 kb inversion clade</taxon>
        <taxon>NPAAA clade</taxon>
        <taxon>Hologalegina</taxon>
        <taxon>robinioid clade</taxon>
        <taxon>Loteae</taxon>
        <taxon>Lotus</taxon>
    </lineage>
</organism>
<sequence>MSSAKAALESDTRVLAFEAGRKKRIRVNTISAGPLGSRAAKAIGFIDMMIDYSFTNAPLQKELHAEEVGNTAAFLSSPLASAITGAIIYVDNGLNAMGVGVDSPVFKDLDIPSGHH</sequence>
<dbReference type="SUPFAM" id="SSF51735">
    <property type="entry name" value="NAD(P)-binding Rossmann-fold domains"/>
    <property type="match status" value="1"/>
</dbReference>
<evidence type="ECO:0000256" key="4">
    <source>
        <dbReference type="ARBA" id="ARBA00022832"/>
    </source>
</evidence>
<evidence type="ECO:0000256" key="7">
    <source>
        <dbReference type="ARBA" id="ARBA00023160"/>
    </source>
</evidence>
<dbReference type="AlphaFoldDB" id="I3SRY2"/>
<dbReference type="InterPro" id="IPR036291">
    <property type="entry name" value="NAD(P)-bd_dom_sf"/>
</dbReference>
<dbReference type="InterPro" id="IPR014358">
    <property type="entry name" value="Enoyl-ACP_Rdtase_NADH"/>
</dbReference>
<dbReference type="GO" id="GO:0006633">
    <property type="term" value="P:fatty acid biosynthetic process"/>
    <property type="evidence" value="ECO:0007669"/>
    <property type="project" value="UniProtKB-KW"/>
</dbReference>
<evidence type="ECO:0008006" key="9">
    <source>
        <dbReference type="Google" id="ProtNLM"/>
    </source>
</evidence>
<dbReference type="Gene3D" id="3.40.50.720">
    <property type="entry name" value="NAD(P)-binding Rossmann-like Domain"/>
    <property type="match status" value="1"/>
</dbReference>
<evidence type="ECO:0000313" key="8">
    <source>
        <dbReference type="EMBL" id="AFK43024.1"/>
    </source>
</evidence>
<dbReference type="PANTHER" id="PTHR43159:SF10">
    <property type="entry name" value="ENOYL-ACYL-CARRIER REDUCTASE"/>
    <property type="match status" value="1"/>
</dbReference>
<comment type="similarity">
    <text evidence="2">Belongs to the short-chain dehydrogenases/reductases (SDR) family. FabI subfamily.</text>
</comment>
<dbReference type="FunFam" id="1.10.8.400:FF:000001">
    <property type="entry name" value="Enoyl-[acyl-carrier-protein] reductase [NADH]"/>
    <property type="match status" value="1"/>
</dbReference>
<dbReference type="PRINTS" id="PR00081">
    <property type="entry name" value="GDHRDH"/>
</dbReference>
<keyword evidence="3" id="KW-0444">Lipid biosynthesis</keyword>
<dbReference type="InterPro" id="IPR002347">
    <property type="entry name" value="SDR_fam"/>
</dbReference>
<protein>
    <recommendedName>
        <fullName evidence="9">Enoyl-ACP reductase</fullName>
    </recommendedName>
</protein>
<proteinExistence type="evidence at transcript level"/>
<evidence type="ECO:0000256" key="5">
    <source>
        <dbReference type="ARBA" id="ARBA00023002"/>
    </source>
</evidence>
<keyword evidence="7" id="KW-0275">Fatty acid biosynthesis</keyword>
<keyword evidence="6" id="KW-0443">Lipid metabolism</keyword>
<evidence type="ECO:0000256" key="1">
    <source>
        <dbReference type="ARBA" id="ARBA00005194"/>
    </source>
</evidence>
<evidence type="ECO:0000256" key="2">
    <source>
        <dbReference type="ARBA" id="ARBA00009233"/>
    </source>
</evidence>
<keyword evidence="4" id="KW-0276">Fatty acid metabolism</keyword>
<dbReference type="Gene3D" id="1.10.8.400">
    <property type="entry name" value="Enoyl acyl carrier protein reductase"/>
    <property type="match status" value="1"/>
</dbReference>
<comment type="pathway">
    <text evidence="1">Lipid metabolism; fatty acid biosynthesis.</text>
</comment>
<dbReference type="PANTHER" id="PTHR43159">
    <property type="entry name" value="ENOYL-[ACYL-CARRIER-PROTEIN] REDUCTASE"/>
    <property type="match status" value="1"/>
</dbReference>
<evidence type="ECO:0000256" key="3">
    <source>
        <dbReference type="ARBA" id="ARBA00022516"/>
    </source>
</evidence>
<reference evidence="8" key="1">
    <citation type="submission" date="2012-05" db="EMBL/GenBank/DDBJ databases">
        <authorList>
            <person name="Krishnakumar V."/>
            <person name="Cheung F."/>
            <person name="Xiao Y."/>
            <person name="Chan A."/>
            <person name="Moskal W.A."/>
            <person name="Town C.D."/>
        </authorList>
    </citation>
    <scope>NUCLEOTIDE SEQUENCE</scope>
</reference>
<dbReference type="GO" id="GO:0004318">
    <property type="term" value="F:enoyl-[acyl-carrier-protein] reductase (NADH) activity"/>
    <property type="evidence" value="ECO:0007669"/>
    <property type="project" value="InterPro"/>
</dbReference>
<keyword evidence="5" id="KW-0560">Oxidoreductase</keyword>
<accession>I3SRY2</accession>
<name>I3SRY2_LOTJA</name>